<gene>
    <name evidence="2" type="ORF">AQJ91_47565</name>
</gene>
<organism evidence="2 3">
    <name type="scientific">Streptomyces dysideae</name>
    <dbReference type="NCBI Taxonomy" id="909626"/>
    <lineage>
        <taxon>Bacteria</taxon>
        <taxon>Bacillati</taxon>
        <taxon>Actinomycetota</taxon>
        <taxon>Actinomycetes</taxon>
        <taxon>Kitasatosporales</taxon>
        <taxon>Streptomycetaceae</taxon>
        <taxon>Streptomyces</taxon>
    </lineage>
</organism>
<dbReference type="RefSeq" id="WP_067036441.1">
    <property type="nucleotide sequence ID" value="NZ_KQ949150.1"/>
</dbReference>
<evidence type="ECO:0000256" key="1">
    <source>
        <dbReference type="SAM" id="MobiDB-lite"/>
    </source>
</evidence>
<dbReference type="AlphaFoldDB" id="A0A101UP40"/>
<evidence type="ECO:0008006" key="4">
    <source>
        <dbReference type="Google" id="ProtNLM"/>
    </source>
</evidence>
<dbReference type="EMBL" id="LMXB01000160">
    <property type="protein sequence ID" value="KUO14308.1"/>
    <property type="molecule type" value="Genomic_DNA"/>
</dbReference>
<dbReference type="STRING" id="909626.AQJ91_47565"/>
<dbReference type="InterPro" id="IPR036689">
    <property type="entry name" value="ESAT-6-like_sf"/>
</dbReference>
<protein>
    <recommendedName>
        <fullName evidence="4">AG2 protein</fullName>
    </recommendedName>
</protein>
<dbReference type="SUPFAM" id="SSF140453">
    <property type="entry name" value="EsxAB dimer-like"/>
    <property type="match status" value="1"/>
</dbReference>
<accession>A0A101UP40</accession>
<reference evidence="2 3" key="1">
    <citation type="submission" date="2015-10" db="EMBL/GenBank/DDBJ databases">
        <title>Draft genome sequence of Streptomyces sp. RV15, isolated from a marine sponge.</title>
        <authorList>
            <person name="Ruckert C."/>
            <person name="Abdelmohsen U.R."/>
            <person name="Winkler A."/>
            <person name="Hentschel U."/>
            <person name="Kalinowski J."/>
            <person name="Kampfer P."/>
            <person name="Glaeser S."/>
        </authorList>
    </citation>
    <scope>NUCLEOTIDE SEQUENCE [LARGE SCALE GENOMIC DNA]</scope>
    <source>
        <strain evidence="2 3">RV15</strain>
    </source>
</reference>
<dbReference type="Proteomes" id="UP000053260">
    <property type="component" value="Unassembled WGS sequence"/>
</dbReference>
<feature type="region of interest" description="Disordered" evidence="1">
    <location>
        <begin position="530"/>
        <end position="549"/>
    </location>
</feature>
<proteinExistence type="predicted"/>
<dbReference type="OrthoDB" id="3543532at2"/>
<evidence type="ECO:0000313" key="3">
    <source>
        <dbReference type="Proteomes" id="UP000053260"/>
    </source>
</evidence>
<comment type="caution">
    <text evidence="2">The sequence shown here is derived from an EMBL/GenBank/DDBJ whole genome shotgun (WGS) entry which is preliminary data.</text>
</comment>
<sequence length="757" mass="82286">MPTYHEIMTTDLSTLTAAADSWDEMAQEFHKREQDYKRDVHGISMGQTWLGLSADAANRRFDVTLKEFQNAQTEAKAVASLLRDAHTQFVDLRGKLKTARQEAIGDDMRVSDQGVVSYDTARLDQGTRTAYHHDPDFQESVRKAVRSWQDRIDQLVKAVEDADKGVEIAFKAVVIDSDTTDGTTSGFNGKAQGDIEKYEAENAEDIASKLAGGAKVSATELAELDRAFRDNSDNKVFSQTLLNGLGPDGTIKLTNQLNELAYDSDKKHKGQYLELQGGLADTVARATQVPGSVADAPPGSQKFKDWLASDDGRFYRQWTESLDKHGTKNYGSNTQPLYGYQSFVSLMQHGDVKYDDQFLYELGDDLIAAEKKQPGIYTEWGAGHDGIRADALDGLLGVMSKNPDAATAFFDPAGNGSGPDHVGNDHLKYLLNEREWPQHSTVAGTTVVTMDDPLNRTGLGAALEAATTGREPNSAGAAFDHHTEAQTRVMQETITQLDKDDKGDTIPENLKVPLGRALADYTVDTHAILSGTEPSSPEGLSSINANGDESSITNSKHSLLRVMRGVSDAAYGTTPEGEPVLVHDLLYENQKLYSAEYLDTTRDASAGQQNNVVGDWDNKARHVGEVYGSMTAIGSDMILDDRDTKIGTLNDDMRYTYHGVGGLFTQIPVVGDPVQRMVDAATYEYSKDVAAAAEDVARSEDSTTTSAGIGGTNALLDAWGSEHGISGTEAHDHAKGEAKQSFITGREDAYSALRTRK</sequence>
<name>A0A101UP40_9ACTN</name>
<keyword evidence="3" id="KW-1185">Reference proteome</keyword>
<feature type="compositionally biased region" description="Polar residues" evidence="1">
    <location>
        <begin position="532"/>
        <end position="549"/>
    </location>
</feature>
<evidence type="ECO:0000313" key="2">
    <source>
        <dbReference type="EMBL" id="KUO14308.1"/>
    </source>
</evidence>